<keyword evidence="7" id="KW-0472">Membrane</keyword>
<feature type="signal peptide" evidence="8">
    <location>
        <begin position="1"/>
        <end position="25"/>
    </location>
</feature>
<dbReference type="PROSITE" id="PS50948">
    <property type="entry name" value="PAN"/>
    <property type="match status" value="1"/>
</dbReference>
<dbReference type="Gene3D" id="2.90.10.30">
    <property type="match status" value="1"/>
</dbReference>
<dbReference type="SUPFAM" id="SSF54001">
    <property type="entry name" value="Cysteine proteinases"/>
    <property type="match status" value="1"/>
</dbReference>
<dbReference type="GO" id="GO:0008234">
    <property type="term" value="F:cysteine-type peptidase activity"/>
    <property type="evidence" value="ECO:0007669"/>
    <property type="project" value="InterPro"/>
</dbReference>
<organism evidence="12 13">
    <name type="scientific">Chenopodium quinoa</name>
    <name type="common">Quinoa</name>
    <dbReference type="NCBI Taxonomy" id="63459"/>
    <lineage>
        <taxon>Eukaryota</taxon>
        <taxon>Viridiplantae</taxon>
        <taxon>Streptophyta</taxon>
        <taxon>Embryophyta</taxon>
        <taxon>Tracheophyta</taxon>
        <taxon>Spermatophyta</taxon>
        <taxon>Magnoliopsida</taxon>
        <taxon>eudicotyledons</taxon>
        <taxon>Gunneridae</taxon>
        <taxon>Pentapetalae</taxon>
        <taxon>Caryophyllales</taxon>
        <taxon>Chenopodiaceae</taxon>
        <taxon>Chenopodioideae</taxon>
        <taxon>Atripliceae</taxon>
        <taxon>Chenopodium</taxon>
    </lineage>
</organism>
<keyword evidence="2" id="KW-0645">Protease</keyword>
<evidence type="ECO:0000256" key="4">
    <source>
        <dbReference type="ARBA" id="ARBA00022801"/>
    </source>
</evidence>
<evidence type="ECO:0000256" key="2">
    <source>
        <dbReference type="ARBA" id="ARBA00022670"/>
    </source>
</evidence>
<reference evidence="12" key="1">
    <citation type="journal article" date="2017" name="Nature">
        <title>The genome of Chenopodium quinoa.</title>
        <authorList>
            <person name="Jarvis D.E."/>
            <person name="Ho Y.S."/>
            <person name="Lightfoot D.J."/>
            <person name="Schmoeckel S.M."/>
            <person name="Li B."/>
            <person name="Borm T.J.A."/>
            <person name="Ohyanagi H."/>
            <person name="Mineta K."/>
            <person name="Michell C.T."/>
            <person name="Saber N."/>
            <person name="Kharbatia N.M."/>
            <person name="Rupper R.R."/>
            <person name="Sharp A.R."/>
            <person name="Dally N."/>
            <person name="Boughton B.A."/>
            <person name="Woo Y.H."/>
            <person name="Gao G."/>
            <person name="Schijlen E.G.W.M."/>
            <person name="Guo X."/>
            <person name="Momin A.A."/>
            <person name="Negrao S."/>
            <person name="Al-Babili S."/>
            <person name="Gehring C."/>
            <person name="Roessner U."/>
            <person name="Jung C."/>
            <person name="Murphy K."/>
            <person name="Arold S.T."/>
            <person name="Gojobori T."/>
            <person name="van der Linden C.G."/>
            <person name="van Loo E.N."/>
            <person name="Jellen E.N."/>
            <person name="Maughan P.J."/>
            <person name="Tester M."/>
        </authorList>
    </citation>
    <scope>NUCLEOTIDE SEQUENCE [LARGE SCALE GENOMIC DNA]</scope>
    <source>
        <strain evidence="12">cv. PI 614886</strain>
    </source>
</reference>
<evidence type="ECO:0000256" key="7">
    <source>
        <dbReference type="SAM" id="Phobius"/>
    </source>
</evidence>
<proteinExistence type="inferred from homology"/>
<dbReference type="Proteomes" id="UP000596660">
    <property type="component" value="Unplaced"/>
</dbReference>
<evidence type="ECO:0000256" key="8">
    <source>
        <dbReference type="SAM" id="SignalP"/>
    </source>
</evidence>
<dbReference type="Gene3D" id="3.40.395.10">
    <property type="entry name" value="Adenoviral Proteinase, Chain A"/>
    <property type="match status" value="1"/>
</dbReference>
<protein>
    <submittedName>
        <fullName evidence="12">Uncharacterized protein</fullName>
    </submittedName>
</protein>
<evidence type="ECO:0000259" key="11">
    <source>
        <dbReference type="PROSITE" id="PS50948"/>
    </source>
</evidence>
<dbReference type="PROSITE" id="PS50600">
    <property type="entry name" value="ULP_PROTEASE"/>
    <property type="match status" value="1"/>
</dbReference>
<dbReference type="InterPro" id="IPR036426">
    <property type="entry name" value="Bulb-type_lectin_dom_sf"/>
</dbReference>
<evidence type="ECO:0000313" key="12">
    <source>
        <dbReference type="EnsemblPlants" id="AUR62041423-RA:cds"/>
    </source>
</evidence>
<evidence type="ECO:0000256" key="6">
    <source>
        <dbReference type="SAM" id="MobiDB-lite"/>
    </source>
</evidence>
<keyword evidence="7" id="KW-0812">Transmembrane</keyword>
<dbReference type="InterPro" id="IPR001480">
    <property type="entry name" value="Bulb-type_lectin_dom"/>
</dbReference>
<dbReference type="InterPro" id="IPR003609">
    <property type="entry name" value="Pan_app"/>
</dbReference>
<feature type="region of interest" description="Disordered" evidence="6">
    <location>
        <begin position="574"/>
        <end position="593"/>
    </location>
</feature>
<evidence type="ECO:0000259" key="9">
    <source>
        <dbReference type="PROSITE" id="PS50600"/>
    </source>
</evidence>
<feature type="domain" description="Bulb-type lectin" evidence="10">
    <location>
        <begin position="34"/>
        <end position="158"/>
    </location>
</feature>
<feature type="chain" id="PRO_5031333181" evidence="8">
    <location>
        <begin position="26"/>
        <end position="1290"/>
    </location>
</feature>
<dbReference type="SUPFAM" id="SSF51110">
    <property type="entry name" value="alpha-D-mannose-specific plant lectins"/>
    <property type="match status" value="1"/>
</dbReference>
<dbReference type="InterPro" id="IPR003653">
    <property type="entry name" value="Peptidase_C48_C"/>
</dbReference>
<evidence type="ECO:0000313" key="13">
    <source>
        <dbReference type="Proteomes" id="UP000596660"/>
    </source>
</evidence>
<keyword evidence="3 8" id="KW-0732">Signal</keyword>
<evidence type="ECO:0000256" key="1">
    <source>
        <dbReference type="ARBA" id="ARBA00005234"/>
    </source>
</evidence>
<feature type="domain" description="Apple" evidence="11">
    <location>
        <begin position="329"/>
        <end position="411"/>
    </location>
</feature>
<dbReference type="Gramene" id="AUR62041423-RA">
    <property type="protein sequence ID" value="AUR62041423-RA:cds"/>
    <property type="gene ID" value="AUR62041423"/>
</dbReference>
<feature type="transmembrane region" description="Helical" evidence="7">
    <location>
        <begin position="421"/>
        <end position="444"/>
    </location>
</feature>
<evidence type="ECO:0000256" key="3">
    <source>
        <dbReference type="ARBA" id="ARBA00022729"/>
    </source>
</evidence>
<keyword evidence="13" id="KW-1185">Reference proteome</keyword>
<evidence type="ECO:0000256" key="5">
    <source>
        <dbReference type="ARBA" id="ARBA00023180"/>
    </source>
</evidence>
<name>A0A803N6R5_CHEQI</name>
<keyword evidence="4" id="KW-0378">Hydrolase</keyword>
<accession>A0A803N6R5</accession>
<dbReference type="PANTHER" id="PTHR47976:SF100">
    <property type="entry name" value="PROTEIN KINASE DOMAIN-CONTAINING PROTEIN"/>
    <property type="match status" value="1"/>
</dbReference>
<dbReference type="InterPro" id="IPR038765">
    <property type="entry name" value="Papain-like_cys_pep_sf"/>
</dbReference>
<keyword evidence="5" id="KW-0325">Glycoprotein</keyword>
<dbReference type="PROSITE" id="PS50927">
    <property type="entry name" value="BULB_LECTIN"/>
    <property type="match status" value="1"/>
</dbReference>
<dbReference type="GO" id="GO:0006508">
    <property type="term" value="P:proteolysis"/>
    <property type="evidence" value="ECO:0007669"/>
    <property type="project" value="UniProtKB-KW"/>
</dbReference>
<dbReference type="PANTHER" id="PTHR47976">
    <property type="entry name" value="G-TYPE LECTIN S-RECEPTOR-LIKE SERINE/THREONINE-PROTEIN KINASE SD2-5"/>
    <property type="match status" value="1"/>
</dbReference>
<keyword evidence="7" id="KW-1133">Transmembrane helix</keyword>
<dbReference type="EnsemblPlants" id="AUR62041423-RA">
    <property type="protein sequence ID" value="AUR62041423-RA:cds"/>
    <property type="gene ID" value="AUR62041423"/>
</dbReference>
<sequence length="1290" mass="146204">MMKFTTIIYPFLFVIFTLLAEESKATTSQELLKGFTITPNPTVKNFQPFLSDSSGNFSLSFLRVNQDQLALAIVHVPSGVSLWQANSAGLARWGKPTRFIFNGSLVLSDDDSGVFWSTNNDGDSVVLSSAPNLRILKGKKSSFVLWQSFDFPFDTLVENQNFTSAMSLVSSNGLYTMRLGPNFIGMYAKFKPTGSDPNQMYYRRRALQAKASIVEGSGPILVRISSDGFMGIYQNGSTPVDIETFNSYERFVYGPRRVRIENDGNLKGYYWSGSSWILDYQAIPETCDLPSPCGLYGLCKPGVGCSCLDNQTQAHTGECYPKQEVGDLCESKVIKFRELRRTGVEPPYKELMAYTKTTSYEECEKSCMVNCTCWGVLYNNASGFCYNMDYPIQTVLEVGHDNKIGYFKVLEGAKKKKDQRLGIGIGLLCGAIIVLGLVVGFGGYKVSKRKKRVKNRILEDENVNVSGSYKDLGSASFRSVELTCVNLDDEEEEHMDADTNTDKGKQREIVKDVEFDKDAWISKWPVRPKKGLKKKTITKKKNPSIVENANETIDGNAKDAQPAIAALSAVMEGNKGNEASSSHKKRKLDENEGRKVKRTATDMLSWLVDCFDHGSCMFTIDSKKDFLMTEFDVYDVFCLPCKTSKKVEEISRCANVINPDYDLKVKWRSHFGLIAPTSNRTVDLRIVKCLVDVNQIRTYDWSKYVLDRLCEAVKSYKEGNIEWFCGCVLMLEIIYFHRLRFRNVVLNSTIPLIQHWTDVDIRDRITKEKLSKGFGCGILEFDTYPVSEKLQFEDGQVVNNQFKEAPMNQTSGKEFVVNEGVRSKGVIHFELPASSMSNEEIHSIAIDEVYEKFLLMKRDLEVVSNFYMEQLKVLFQKCKPHDSPTSIPLMSQSDLFFMDPRVHEIVDEIVSLVTWVRKVPNGWDDVGIDIDDNGAPTKEINVVVGEVPRIGFEHVLSNGKSKCSIAMDVSLIGDKVAYVSQYMKSSNKDMKILDAIVQELVDYCISDYHVFDLNEVLVSFGKPFEITRNEFLSLGEPTIAIPCGIIDCWALLLNENQKSSAHGPQKLYFGASQSAFLLEVANKDNNTQDIDKLFDIWSRWMFIPCNDFDLANVELIFVPILLSEHFFLIVVNLKEEKLQFIDNMSYDTKYMSEVEKFSDVLSDMLSTFLDQRIPQSNDLMKNMVEYTLESPSLNWKSRKQTNDCGIYTMVSMLHFDGADVFNCDVLRTVAIRRVLRAQIAATLVLSDMNIVRDEVLKKLYEFRLIRSQVARDVVDGRKKKTKQGKKLKNV</sequence>
<evidence type="ECO:0000259" key="10">
    <source>
        <dbReference type="PROSITE" id="PS50927"/>
    </source>
</evidence>
<reference evidence="12" key="2">
    <citation type="submission" date="2021-03" db="UniProtKB">
        <authorList>
            <consortium name="EnsemblPlants"/>
        </authorList>
    </citation>
    <scope>IDENTIFICATION</scope>
</reference>
<feature type="domain" description="Ubiquitin-like protease family profile" evidence="9">
    <location>
        <begin position="1024"/>
        <end position="1215"/>
    </location>
</feature>
<dbReference type="InterPro" id="IPR051343">
    <property type="entry name" value="G-type_lectin_kinases/EP1-like"/>
</dbReference>
<comment type="similarity">
    <text evidence="1">Belongs to the peptidase C48 family.</text>
</comment>